<dbReference type="Proteomes" id="UP000008394">
    <property type="component" value="Chromosome"/>
</dbReference>
<reference evidence="3 4" key="1">
    <citation type="journal article" date="2011" name="J. Bacteriol.">
        <title>Genome Sequence of the Probiotic Strain Bifidobacterium animalis subsp. lactis CNCM I-2494.</title>
        <authorList>
            <person name="Chervaux C."/>
            <person name="Grimaldi C."/>
            <person name="Bolotin A."/>
            <person name="Quinquis B."/>
            <person name="Legrain-Raspaud S."/>
            <person name="van Hylckama Vlieg J.E."/>
            <person name="Denariaz G."/>
            <person name="Smokvina T."/>
        </authorList>
    </citation>
    <scope>NUCLEOTIDE SEQUENCE [LARGE SCALE GENOMIC DNA]</scope>
    <source>
        <strain evidence="3 4">CNCM I-2494</strain>
    </source>
</reference>
<evidence type="ECO:0000313" key="4">
    <source>
        <dbReference type="Proteomes" id="UP000008394"/>
    </source>
</evidence>
<feature type="transmembrane region" description="Helical" evidence="2">
    <location>
        <begin position="203"/>
        <end position="221"/>
    </location>
</feature>
<keyword evidence="2" id="KW-0472">Membrane</keyword>
<sequence>MMPPPVRGMFWSPSATGLKRCRATGPSVLMKNQYNMLPPPTCLIASACYSEPMTDLNNSNDGEETKPHDSGRNGGDSSEISEEAAWNRFLDEYSDDLGEVERSRTARKFDRHATRQDKREEKRAILSVNDLKQGSFVDSSGPRDFTQSSWLDTDDVMDRSSVFTPPNPDLGQIRWSRLICGILLVVGVAGIIATAFLPAWATVLGIVFGISILVGAGGLFVTHRGHDETKRDEEDDGARV</sequence>
<keyword evidence="2" id="KW-0812">Transmembrane</keyword>
<evidence type="ECO:0000256" key="2">
    <source>
        <dbReference type="SAM" id="Phobius"/>
    </source>
</evidence>
<organism evidence="3 4">
    <name type="scientific">Bifidobacterium animalis subsp. lactis CNCM I-2494</name>
    <dbReference type="NCBI Taxonomy" id="1042403"/>
    <lineage>
        <taxon>Bacteria</taxon>
        <taxon>Bacillati</taxon>
        <taxon>Actinomycetota</taxon>
        <taxon>Actinomycetes</taxon>
        <taxon>Bifidobacteriales</taxon>
        <taxon>Bifidobacteriaceae</taxon>
        <taxon>Bifidobacterium</taxon>
    </lineage>
</organism>
<dbReference type="AlphaFoldDB" id="A0A806FK56"/>
<feature type="transmembrane region" description="Helical" evidence="2">
    <location>
        <begin position="178"/>
        <end position="197"/>
    </location>
</feature>
<protein>
    <submittedName>
        <fullName evidence="3">Hypothetical membrane associated protein</fullName>
    </submittedName>
</protein>
<feature type="region of interest" description="Disordered" evidence="1">
    <location>
        <begin position="54"/>
        <end position="80"/>
    </location>
</feature>
<evidence type="ECO:0000313" key="3">
    <source>
        <dbReference type="EMBL" id="AEK30559.1"/>
    </source>
</evidence>
<gene>
    <name evidence="3" type="ORF">BALAC2494_01683</name>
</gene>
<evidence type="ECO:0000256" key="1">
    <source>
        <dbReference type="SAM" id="MobiDB-lite"/>
    </source>
</evidence>
<dbReference type="KEGG" id="bnm:BALAC2494_01683"/>
<name>A0A806FK56_BIFAN</name>
<accession>A0A806FK56</accession>
<dbReference type="EMBL" id="CP002915">
    <property type="protein sequence ID" value="AEK30559.1"/>
    <property type="molecule type" value="Genomic_DNA"/>
</dbReference>
<proteinExistence type="predicted"/>
<keyword evidence="2" id="KW-1133">Transmembrane helix</keyword>